<proteinExistence type="predicted"/>
<dbReference type="CDD" id="cd00067">
    <property type="entry name" value="GAL4"/>
    <property type="match status" value="1"/>
</dbReference>
<dbReference type="GO" id="GO:0008270">
    <property type="term" value="F:zinc ion binding"/>
    <property type="evidence" value="ECO:0007669"/>
    <property type="project" value="InterPro"/>
</dbReference>
<keyword evidence="1" id="KW-0539">Nucleus</keyword>
<dbReference type="Proteomes" id="UP000803884">
    <property type="component" value="Unassembled WGS sequence"/>
</dbReference>
<dbReference type="PANTHER" id="PTHR47657:SF12">
    <property type="entry name" value="ZN(II)2CYS6 TRANSCRIPTION FACTOR (EUROFUNG)"/>
    <property type="match status" value="1"/>
</dbReference>
<reference evidence="4 5" key="1">
    <citation type="journal article" date="2020" name="Microbiol. Resour. Announc.">
        <title>Draft Genome Sequence of a Cladosporium Species Isolated from the Mesophotic Ascidian Didemnum maculosum.</title>
        <authorList>
            <person name="Gioti A."/>
            <person name="Siaperas R."/>
            <person name="Nikolaivits E."/>
            <person name="Le Goff G."/>
            <person name="Ouazzani J."/>
            <person name="Kotoulas G."/>
            <person name="Topakas E."/>
        </authorList>
    </citation>
    <scope>NUCLEOTIDE SEQUENCE [LARGE SCALE GENOMIC DNA]</scope>
    <source>
        <strain evidence="4 5">TM138-S3</strain>
    </source>
</reference>
<dbReference type="PANTHER" id="PTHR47657">
    <property type="entry name" value="STEROL REGULATORY ELEMENT-BINDING PROTEIN ECM22"/>
    <property type="match status" value="1"/>
</dbReference>
<name>A0AB34KS79_9PEZI</name>
<keyword evidence="5" id="KW-1185">Reference proteome</keyword>
<dbReference type="GO" id="GO:0000981">
    <property type="term" value="F:DNA-binding transcription factor activity, RNA polymerase II-specific"/>
    <property type="evidence" value="ECO:0007669"/>
    <property type="project" value="InterPro"/>
</dbReference>
<dbReference type="RefSeq" id="XP_069230713.1">
    <property type="nucleotide sequence ID" value="XM_069372281.1"/>
</dbReference>
<dbReference type="Pfam" id="PF11951">
    <property type="entry name" value="Fungal_trans_2"/>
    <property type="match status" value="1"/>
</dbReference>
<comment type="caution">
    <text evidence="4">The sequence shown here is derived from an EMBL/GenBank/DDBJ whole genome shotgun (WGS) entry which is preliminary data.</text>
</comment>
<dbReference type="Gene3D" id="4.10.240.10">
    <property type="entry name" value="Zn(2)-C6 fungal-type DNA-binding domain"/>
    <property type="match status" value="1"/>
</dbReference>
<dbReference type="GeneID" id="96005119"/>
<dbReference type="InterPro" id="IPR036864">
    <property type="entry name" value="Zn2-C6_fun-type_DNA-bd_sf"/>
</dbReference>
<dbReference type="SUPFAM" id="SSF57701">
    <property type="entry name" value="Zn2/Cys6 DNA-binding domain"/>
    <property type="match status" value="1"/>
</dbReference>
<dbReference type="Pfam" id="PF00172">
    <property type="entry name" value="Zn_clus"/>
    <property type="match status" value="1"/>
</dbReference>
<gene>
    <name evidence="4" type="ORF">WHR41_03675</name>
</gene>
<feature type="region of interest" description="Disordered" evidence="2">
    <location>
        <begin position="466"/>
        <end position="486"/>
    </location>
</feature>
<dbReference type="PROSITE" id="PS50048">
    <property type="entry name" value="ZN2_CY6_FUNGAL_2"/>
    <property type="match status" value="1"/>
</dbReference>
<dbReference type="PROSITE" id="PS00463">
    <property type="entry name" value="ZN2_CY6_FUNGAL_1"/>
    <property type="match status" value="1"/>
</dbReference>
<organism evidence="4 5">
    <name type="scientific">Cladosporium halotolerans</name>
    <dbReference type="NCBI Taxonomy" id="1052096"/>
    <lineage>
        <taxon>Eukaryota</taxon>
        <taxon>Fungi</taxon>
        <taxon>Dikarya</taxon>
        <taxon>Ascomycota</taxon>
        <taxon>Pezizomycotina</taxon>
        <taxon>Dothideomycetes</taxon>
        <taxon>Dothideomycetidae</taxon>
        <taxon>Cladosporiales</taxon>
        <taxon>Cladosporiaceae</taxon>
        <taxon>Cladosporium</taxon>
    </lineage>
</organism>
<dbReference type="InterPro" id="IPR001138">
    <property type="entry name" value="Zn2Cys6_DnaBD"/>
</dbReference>
<dbReference type="InterPro" id="IPR052400">
    <property type="entry name" value="Zn2-C6_fungal_TF"/>
</dbReference>
<evidence type="ECO:0000313" key="5">
    <source>
        <dbReference type="Proteomes" id="UP000803884"/>
    </source>
</evidence>
<dbReference type="SMART" id="SM00066">
    <property type="entry name" value="GAL4"/>
    <property type="match status" value="1"/>
</dbReference>
<evidence type="ECO:0000256" key="2">
    <source>
        <dbReference type="SAM" id="MobiDB-lite"/>
    </source>
</evidence>
<dbReference type="InterPro" id="IPR021858">
    <property type="entry name" value="Fun_TF"/>
</dbReference>
<feature type="compositionally biased region" description="Low complexity" evidence="2">
    <location>
        <begin position="466"/>
        <end position="477"/>
    </location>
</feature>
<evidence type="ECO:0000256" key="1">
    <source>
        <dbReference type="ARBA" id="ARBA00023242"/>
    </source>
</evidence>
<evidence type="ECO:0000313" key="4">
    <source>
        <dbReference type="EMBL" id="KAL1587608.1"/>
    </source>
</evidence>
<feature type="domain" description="Zn(2)-C6 fungal-type" evidence="3">
    <location>
        <begin position="19"/>
        <end position="49"/>
    </location>
</feature>
<sequence>MAGQGAGPSRRSHTKSRKGCKTCKRRHIRCDETFPQCRNCTKHQVRCDYMENMGSDMQSQSGSPEQSSLVFTPESERRVDLWQQTGSFPYSDLNVFPLPSTQAYSKTDLQLIHHLSSISNDLLLNNSNELTLWTHKLPKFLSIASSYPYVMNALLSFSANHLAWTQSSPETRNLQIHHGSIALRGLHEAIGSFSPANADAILAASLLMLWQATDWRSWSSLRAGVQSVLSTMQSWSHESLFKELIAEEDLVAESFRAHRRRASISTSDRAAIMQSIIQSLQRLQYSLVGLDMEAYWVEQLLSYIQRLQSTPPAQTPEEQFSQIYLLRKWLFWVPISLLQRQGGKGPAMLTLAHFYATALTLEPVFPDLGPAFCSALALPALDSIVNVTTAMRSEQGLDSASSEIATLMQFPHQAAFNYRSRLTQPDPTVAMQPSQVAYSFNPEMLNYTTTGNLSPAFAPSTPHYTPSVSTSASSSSTPFLEVPSSQASQTGFSYGTSSWGAMPSPGFPPEAYTSDIYDMSGLSLGSSSGAHGFRGGFVSPLPVWT</sequence>
<dbReference type="EMBL" id="JAAQHG020000009">
    <property type="protein sequence ID" value="KAL1587608.1"/>
    <property type="molecule type" value="Genomic_DNA"/>
</dbReference>
<protein>
    <recommendedName>
        <fullName evidence="3">Zn(2)-C6 fungal-type domain-containing protein</fullName>
    </recommendedName>
</protein>
<evidence type="ECO:0000259" key="3">
    <source>
        <dbReference type="PROSITE" id="PS50048"/>
    </source>
</evidence>
<accession>A0AB34KS79</accession>
<dbReference type="AlphaFoldDB" id="A0AB34KS79"/>